<dbReference type="Pfam" id="PF00400">
    <property type="entry name" value="WD40"/>
    <property type="match status" value="1"/>
</dbReference>
<accession>A0AAN9GMU3</accession>
<dbReference type="InterPro" id="IPR001680">
    <property type="entry name" value="WD40_rpt"/>
</dbReference>
<gene>
    <name evidence="3" type="ORF">V1264_011865</name>
</gene>
<feature type="region of interest" description="Disordered" evidence="2">
    <location>
        <begin position="376"/>
        <end position="398"/>
    </location>
</feature>
<keyword evidence="1" id="KW-0853">WD repeat</keyword>
<evidence type="ECO:0000256" key="2">
    <source>
        <dbReference type="SAM" id="MobiDB-lite"/>
    </source>
</evidence>
<dbReference type="EMBL" id="JBAMIC010000002">
    <property type="protein sequence ID" value="KAK7112400.1"/>
    <property type="molecule type" value="Genomic_DNA"/>
</dbReference>
<dbReference type="AlphaFoldDB" id="A0AAN9GMU3"/>
<dbReference type="Proteomes" id="UP001374579">
    <property type="component" value="Unassembled WGS sequence"/>
</dbReference>
<feature type="repeat" description="WD" evidence="1">
    <location>
        <begin position="145"/>
        <end position="177"/>
    </location>
</feature>
<comment type="caution">
    <text evidence="3">The sequence shown here is derived from an EMBL/GenBank/DDBJ whole genome shotgun (WGS) entry which is preliminary data.</text>
</comment>
<feature type="region of interest" description="Disordered" evidence="2">
    <location>
        <begin position="650"/>
        <end position="669"/>
    </location>
</feature>
<dbReference type="PANTHER" id="PTHR45532:SF1">
    <property type="entry name" value="WD REPEAT-CONTAINING PROTEIN 97"/>
    <property type="match status" value="1"/>
</dbReference>
<dbReference type="Gene3D" id="2.130.10.10">
    <property type="entry name" value="YVTN repeat-like/Quinoprotein amine dehydrogenase"/>
    <property type="match status" value="1"/>
</dbReference>
<protein>
    <recommendedName>
        <fullName evidence="5">WD_REPEATS_REGION domain-containing protein</fullName>
    </recommendedName>
</protein>
<name>A0AAN9GMU3_9CAEN</name>
<dbReference type="PROSITE" id="PS50082">
    <property type="entry name" value="WD_REPEATS_2"/>
    <property type="match status" value="1"/>
</dbReference>
<sequence>MGLQNGQIELMDSDSLAMPQQLQAHHGSVVCLETLTETAPGRENTYNTHSVVVSGGSDMRIKVWQLRVDVNDSIGLELCLLNVLEINCNKIPKYMAAFDDRVAAVFLANTTLEIYSTRGHIKESCGMSTSTFSTTSNLCLTHTEDYDHKETITALDKCPLLRLFATSSMDKTVKIWNDKNDLLRELVFDEPVVDICFATDIGDILIAREFVLVYSSVEKYMPWSHLEEMLPKNYKREIKENPKPLQESGKSWVDPQCVPARHSVGKERPTSSIENTLHSTTEFEEWHLVWNAPSGLRASMSVPVRFPRRINKFEAIRASGSESSQVKLNKRDQRKERLIIRPPESAYFKNDAASVSHHKWNNENWRSSSTWMGKRSSSYCPDASGAKGQLNPGRSERAKPSALLILSEEAESRGASLHRSVSNLDGLDKLRDSQAHVWASSGLTIELALKPIVPKRKTRAQQPSMSLKIDENRQKIEDLIESRDSFTFIVEPEVIPSPAGTITDILKMARKDAIKYGLVPLRPRSPTRVMRRPPAAIVSCVEDVGKETDGSSSSTCVNLEGSGATSTDDYRDIPPEYNILLSRHDSPRRTLLSSQLDFKAPKDVTVVDAPSDEAAKTARVPVRQNKSLTNSQTRKKFRAYCHQVGCGRIGRLLPRQPSPPSPCSSETSYADSEEFDWSKRCMQAPVLPNSVFKKTKKHRPPPPPSYEEKFYDRVMRMFDKLYIFERNPPIFKKKPRPPATETDEEDDKKKKNGKKEEKDKKKGKRDEGPLLYQWETTQEFAPIRVSL</sequence>
<dbReference type="InterPro" id="IPR036322">
    <property type="entry name" value="WD40_repeat_dom_sf"/>
</dbReference>
<feature type="compositionally biased region" description="Basic and acidic residues" evidence="2">
    <location>
        <begin position="754"/>
        <end position="768"/>
    </location>
</feature>
<feature type="compositionally biased region" description="Polar residues" evidence="2">
    <location>
        <begin position="550"/>
        <end position="567"/>
    </location>
</feature>
<feature type="region of interest" description="Disordered" evidence="2">
    <location>
        <begin position="729"/>
        <end position="773"/>
    </location>
</feature>
<dbReference type="InterPro" id="IPR015943">
    <property type="entry name" value="WD40/YVTN_repeat-like_dom_sf"/>
</dbReference>
<feature type="region of interest" description="Disordered" evidence="2">
    <location>
        <begin position="549"/>
        <end position="570"/>
    </location>
</feature>
<evidence type="ECO:0000256" key="1">
    <source>
        <dbReference type="PROSITE-ProRule" id="PRU00221"/>
    </source>
</evidence>
<dbReference type="SMART" id="SM00320">
    <property type="entry name" value="WD40"/>
    <property type="match status" value="2"/>
</dbReference>
<dbReference type="SUPFAM" id="SSF50978">
    <property type="entry name" value="WD40 repeat-like"/>
    <property type="match status" value="1"/>
</dbReference>
<evidence type="ECO:0000313" key="4">
    <source>
        <dbReference type="Proteomes" id="UP001374579"/>
    </source>
</evidence>
<dbReference type="PANTHER" id="PTHR45532">
    <property type="entry name" value="WD REPEAT-CONTAINING PROTEIN 97"/>
    <property type="match status" value="1"/>
</dbReference>
<evidence type="ECO:0000313" key="3">
    <source>
        <dbReference type="EMBL" id="KAK7112400.1"/>
    </source>
</evidence>
<organism evidence="3 4">
    <name type="scientific">Littorina saxatilis</name>
    <dbReference type="NCBI Taxonomy" id="31220"/>
    <lineage>
        <taxon>Eukaryota</taxon>
        <taxon>Metazoa</taxon>
        <taxon>Spiralia</taxon>
        <taxon>Lophotrochozoa</taxon>
        <taxon>Mollusca</taxon>
        <taxon>Gastropoda</taxon>
        <taxon>Caenogastropoda</taxon>
        <taxon>Littorinimorpha</taxon>
        <taxon>Littorinoidea</taxon>
        <taxon>Littorinidae</taxon>
        <taxon>Littorina</taxon>
    </lineage>
</organism>
<reference evidence="3 4" key="1">
    <citation type="submission" date="2024-02" db="EMBL/GenBank/DDBJ databases">
        <title>Chromosome-scale genome assembly of the rough periwinkle Littorina saxatilis.</title>
        <authorList>
            <person name="De Jode A."/>
            <person name="Faria R."/>
            <person name="Formenti G."/>
            <person name="Sims Y."/>
            <person name="Smith T.P."/>
            <person name="Tracey A."/>
            <person name="Wood J.M.D."/>
            <person name="Zagrodzka Z.B."/>
            <person name="Johannesson K."/>
            <person name="Butlin R.K."/>
            <person name="Leder E.H."/>
        </authorList>
    </citation>
    <scope>NUCLEOTIDE SEQUENCE [LARGE SCALE GENOMIC DNA]</scope>
    <source>
        <strain evidence="3">Snail1</strain>
        <tissue evidence="3">Muscle</tissue>
    </source>
</reference>
<proteinExistence type="predicted"/>
<evidence type="ECO:0008006" key="5">
    <source>
        <dbReference type="Google" id="ProtNLM"/>
    </source>
</evidence>
<keyword evidence="4" id="KW-1185">Reference proteome</keyword>